<dbReference type="Pfam" id="PF08327">
    <property type="entry name" value="AHSA1"/>
    <property type="match status" value="1"/>
</dbReference>
<evidence type="ECO:0000259" key="2">
    <source>
        <dbReference type="Pfam" id="PF08327"/>
    </source>
</evidence>
<accession>A0ABW1EFP1</accession>
<organism evidence="3 4">
    <name type="scientific">Acidicapsa dinghuensis</name>
    <dbReference type="NCBI Taxonomy" id="2218256"/>
    <lineage>
        <taxon>Bacteria</taxon>
        <taxon>Pseudomonadati</taxon>
        <taxon>Acidobacteriota</taxon>
        <taxon>Terriglobia</taxon>
        <taxon>Terriglobales</taxon>
        <taxon>Acidobacteriaceae</taxon>
        <taxon>Acidicapsa</taxon>
    </lineage>
</organism>
<comment type="caution">
    <text evidence="3">The sequence shown here is derived from an EMBL/GenBank/DDBJ whole genome shotgun (WGS) entry which is preliminary data.</text>
</comment>
<dbReference type="Proteomes" id="UP001596091">
    <property type="component" value="Unassembled WGS sequence"/>
</dbReference>
<keyword evidence="4" id="KW-1185">Reference proteome</keyword>
<comment type="similarity">
    <text evidence="1">Belongs to the AHA1 family.</text>
</comment>
<protein>
    <submittedName>
        <fullName evidence="3">SRPBCC family protein</fullName>
    </submittedName>
</protein>
<dbReference type="EMBL" id="JBHSPH010000002">
    <property type="protein sequence ID" value="MFC5862681.1"/>
    <property type="molecule type" value="Genomic_DNA"/>
</dbReference>
<dbReference type="RefSeq" id="WP_263336404.1">
    <property type="nucleotide sequence ID" value="NZ_JAGSYH010000003.1"/>
</dbReference>
<name>A0ABW1EFP1_9BACT</name>
<gene>
    <name evidence="3" type="ORF">ACFPT7_10305</name>
</gene>
<proteinExistence type="inferred from homology"/>
<dbReference type="Gene3D" id="3.30.530.20">
    <property type="match status" value="1"/>
</dbReference>
<dbReference type="InterPro" id="IPR023393">
    <property type="entry name" value="START-like_dom_sf"/>
</dbReference>
<dbReference type="CDD" id="cd08891">
    <property type="entry name" value="SRPBCC_CalC"/>
    <property type="match status" value="1"/>
</dbReference>
<dbReference type="InterPro" id="IPR013538">
    <property type="entry name" value="ASHA1/2-like_C"/>
</dbReference>
<evidence type="ECO:0000313" key="3">
    <source>
        <dbReference type="EMBL" id="MFC5862681.1"/>
    </source>
</evidence>
<dbReference type="SUPFAM" id="SSF55961">
    <property type="entry name" value="Bet v1-like"/>
    <property type="match status" value="1"/>
</dbReference>
<reference evidence="4" key="1">
    <citation type="journal article" date="2019" name="Int. J. Syst. Evol. Microbiol.">
        <title>The Global Catalogue of Microorganisms (GCM) 10K type strain sequencing project: providing services to taxonomists for standard genome sequencing and annotation.</title>
        <authorList>
            <consortium name="The Broad Institute Genomics Platform"/>
            <consortium name="The Broad Institute Genome Sequencing Center for Infectious Disease"/>
            <person name="Wu L."/>
            <person name="Ma J."/>
        </authorList>
    </citation>
    <scope>NUCLEOTIDE SEQUENCE [LARGE SCALE GENOMIC DNA]</scope>
    <source>
        <strain evidence="4">JCM 4087</strain>
    </source>
</reference>
<evidence type="ECO:0000256" key="1">
    <source>
        <dbReference type="ARBA" id="ARBA00006817"/>
    </source>
</evidence>
<feature type="domain" description="Activator of Hsp90 ATPase homologue 1/2-like C-terminal" evidence="2">
    <location>
        <begin position="19"/>
        <end position="153"/>
    </location>
</feature>
<sequence>MSITATEVPPLRKHICVRASTARAFKVFTEGIDTWWPKTHHIGPSAPVRGAIEPGVGGRCYTEHTDGSLAQWGQVLEWEPPHRFVLAWMVTTDWKPEPDLGKASEVEVRFTQSPDGTTLVELEHRCFERHGEAGALMRQHVEGWTSLLELFRTELDREG</sequence>
<evidence type="ECO:0000313" key="4">
    <source>
        <dbReference type="Proteomes" id="UP001596091"/>
    </source>
</evidence>